<keyword evidence="4 8" id="KW-0808">Transferase</keyword>
<dbReference type="InterPro" id="IPR000192">
    <property type="entry name" value="Aminotrans_V_dom"/>
</dbReference>
<evidence type="ECO:0000259" key="9">
    <source>
        <dbReference type="Pfam" id="PF00266"/>
    </source>
</evidence>
<comment type="similarity">
    <text evidence="2 8">Belongs to the class-V pyridoxal-phosphate-dependent aminotransferase family. Csd subfamily.</text>
</comment>
<keyword evidence="5 8" id="KW-0663">Pyridoxal phosphate</keyword>
<dbReference type="PANTHER" id="PTHR43586:SF8">
    <property type="entry name" value="CYSTEINE DESULFURASE 1, CHLOROPLASTIC"/>
    <property type="match status" value="1"/>
</dbReference>
<dbReference type="InterPro" id="IPR015424">
    <property type="entry name" value="PyrdxlP-dep_Trfase"/>
</dbReference>
<dbReference type="OrthoDB" id="5817at2157"/>
<comment type="cofactor">
    <cofactor evidence="1 7">
        <name>pyridoxal 5'-phosphate</name>
        <dbReference type="ChEBI" id="CHEBI:597326"/>
    </cofactor>
</comment>
<dbReference type="InterPro" id="IPR015421">
    <property type="entry name" value="PyrdxlP-dep_Trfase_major"/>
</dbReference>
<dbReference type="EC" id="2.8.1.7" evidence="3 8"/>
<reference evidence="12" key="2">
    <citation type="submission" date="2016-06" db="EMBL/GenBank/DDBJ databases">
        <authorList>
            <person name="Toshchakov V.S."/>
        </authorList>
    </citation>
    <scope>NUCLEOTIDE SEQUENCE [LARGE SCALE GENOMIC DNA]</scope>
    <source>
        <strain>PM4 (JCM 30641</strain>
        <strain evidence="12">\VKM B-2940)</strain>
    </source>
</reference>
<dbReference type="Proteomes" id="UP000187822">
    <property type="component" value="Chromosome I"/>
</dbReference>
<reference evidence="10 13" key="1">
    <citation type="submission" date="2016-04" db="EMBL/GenBank/DDBJ databases">
        <authorList>
            <person name="Evans L.H."/>
            <person name="Alamgir A."/>
            <person name="Owens N."/>
            <person name="Weber N.D."/>
            <person name="Virtaneva K."/>
            <person name="Barbian K."/>
            <person name="Babar A."/>
            <person name="Rosenke K."/>
        </authorList>
    </citation>
    <scope>NUCLEOTIDE SEQUENCE [LARGE SCALE GENOMIC DNA]</scope>
    <source>
        <strain evidence="10">S5</strain>
        <strain evidence="13">S5(T) (JCM 30642 \VKM B-2941)</strain>
    </source>
</reference>
<sequence length="420" mass="47614">MINVEEIRKDFPIFKRFERENIVYLDNAATTQKPKSVIDSIVDFYENHNSNVHRGVYRVGEEATDLYNRSRENVANFIGASENQIIFVRNATEALNLAASGLTSMLKEGDEVLISRMEHHSNIVPWQIQTVARNLNLKFIDNGEKDRIDWKMVEEHLSPRTKVVSLTQCSNILGTINDLNDMGKHLHNLGIKFVIDGAQSVPHMPVDVNKLQCDLLAFSGHKMLGPSGIGCLYGTEEILNEMPPYMGGGEMIKEVYEDHFIPADVPEKFEAGTPNIEGAIGLSAAVDYLKKLGMENIREHERDIISYVLKREDELNMDDLISYGPRDPDIKAGIFTFNIRKKIESDKPFGNEVHPHDISHMADRIEGVELRSGHHCAMPMTVALGVYATARASFYIYNDKEDVDHLFDSIEKIEKRMIVR</sequence>
<evidence type="ECO:0000256" key="3">
    <source>
        <dbReference type="ARBA" id="ARBA00012239"/>
    </source>
</evidence>
<protein>
    <recommendedName>
        <fullName evidence="3 8">Cysteine desulfurase</fullName>
        <ecNumber evidence="3 8">2.8.1.7</ecNumber>
    </recommendedName>
</protein>
<evidence type="ECO:0000256" key="8">
    <source>
        <dbReference type="RuleBase" id="RU004506"/>
    </source>
</evidence>
<dbReference type="STRING" id="1673428.CPM_0643"/>
<evidence type="ECO:0000256" key="4">
    <source>
        <dbReference type="ARBA" id="ARBA00022679"/>
    </source>
</evidence>
<dbReference type="EMBL" id="LT719092">
    <property type="protein sequence ID" value="SJK84512.1"/>
    <property type="molecule type" value="Genomic_DNA"/>
</dbReference>
<dbReference type="Gene3D" id="3.40.640.10">
    <property type="entry name" value="Type I PLP-dependent aspartate aminotransferase-like (Major domain)"/>
    <property type="match status" value="1"/>
</dbReference>
<dbReference type="PANTHER" id="PTHR43586">
    <property type="entry name" value="CYSTEINE DESULFURASE"/>
    <property type="match status" value="1"/>
</dbReference>
<evidence type="ECO:0000256" key="7">
    <source>
        <dbReference type="RuleBase" id="RU004504"/>
    </source>
</evidence>
<evidence type="ECO:0000313" key="13">
    <source>
        <dbReference type="Proteomes" id="UP000195607"/>
    </source>
</evidence>
<dbReference type="Proteomes" id="UP000195607">
    <property type="component" value="Chromosome I"/>
</dbReference>
<dbReference type="SUPFAM" id="SSF53383">
    <property type="entry name" value="PLP-dependent transferases"/>
    <property type="match status" value="1"/>
</dbReference>
<evidence type="ECO:0000256" key="6">
    <source>
        <dbReference type="ARBA" id="ARBA00050776"/>
    </source>
</evidence>
<dbReference type="Gene3D" id="3.90.1150.10">
    <property type="entry name" value="Aspartate Aminotransferase, domain 1"/>
    <property type="match status" value="1"/>
</dbReference>
<dbReference type="GO" id="GO:0006534">
    <property type="term" value="P:cysteine metabolic process"/>
    <property type="evidence" value="ECO:0007669"/>
    <property type="project" value="UniProtKB-UniRule"/>
</dbReference>
<evidence type="ECO:0000313" key="12">
    <source>
        <dbReference type="Proteomes" id="UP000187822"/>
    </source>
</evidence>
<evidence type="ECO:0000256" key="1">
    <source>
        <dbReference type="ARBA" id="ARBA00001933"/>
    </source>
</evidence>
<evidence type="ECO:0000256" key="5">
    <source>
        <dbReference type="ARBA" id="ARBA00022898"/>
    </source>
</evidence>
<dbReference type="CDD" id="cd06453">
    <property type="entry name" value="SufS_like"/>
    <property type="match status" value="1"/>
</dbReference>
<dbReference type="Pfam" id="PF00266">
    <property type="entry name" value="Aminotran_5"/>
    <property type="match status" value="1"/>
</dbReference>
<reference evidence="11" key="3">
    <citation type="submission" date="2016-06" db="EMBL/GenBank/DDBJ databases">
        <authorList>
            <person name="Olsen C.W."/>
            <person name="Carey S."/>
            <person name="Hinshaw L."/>
            <person name="Karasin A.I."/>
        </authorList>
    </citation>
    <scope>NUCLEOTIDE SEQUENCE [LARGE SCALE GENOMIC DNA]</scope>
    <source>
        <strain evidence="11">PM4</strain>
    </source>
</reference>
<dbReference type="GO" id="GO:0030170">
    <property type="term" value="F:pyridoxal phosphate binding"/>
    <property type="evidence" value="ECO:0007669"/>
    <property type="project" value="UniProtKB-UniRule"/>
</dbReference>
<feature type="domain" description="Aminotransferase class V" evidence="9">
    <location>
        <begin position="23"/>
        <end position="406"/>
    </location>
</feature>
<dbReference type="InterPro" id="IPR015422">
    <property type="entry name" value="PyrdxlP-dep_Trfase_small"/>
</dbReference>
<comment type="catalytic activity">
    <reaction evidence="6 8">
        <text>(sulfur carrier)-H + L-cysteine = (sulfur carrier)-SH + L-alanine</text>
        <dbReference type="Rhea" id="RHEA:43892"/>
        <dbReference type="Rhea" id="RHEA-COMP:14737"/>
        <dbReference type="Rhea" id="RHEA-COMP:14739"/>
        <dbReference type="ChEBI" id="CHEBI:29917"/>
        <dbReference type="ChEBI" id="CHEBI:35235"/>
        <dbReference type="ChEBI" id="CHEBI:57972"/>
        <dbReference type="ChEBI" id="CHEBI:64428"/>
        <dbReference type="EC" id="2.8.1.7"/>
    </reaction>
</comment>
<comment type="function">
    <text evidence="8">Catalyzes the removal of elemental sulfur and selenium atoms from L-cysteine, L-cystine, L-selenocysteine, and L-selenocystine to produce L-alanine.</text>
</comment>
<name>A0A1N5TS67_9ARCH</name>
<dbReference type="GO" id="GO:0031071">
    <property type="term" value="F:cysteine desulfurase activity"/>
    <property type="evidence" value="ECO:0007669"/>
    <property type="project" value="UniProtKB-UniRule"/>
</dbReference>
<accession>A0A1N5TS67</accession>
<organism evidence="10 13">
    <name type="scientific">Cuniculiplasma divulgatum</name>
    <dbReference type="NCBI Taxonomy" id="1673428"/>
    <lineage>
        <taxon>Archaea</taxon>
        <taxon>Methanobacteriati</taxon>
        <taxon>Thermoplasmatota</taxon>
        <taxon>Thermoplasmata</taxon>
        <taxon>Thermoplasmatales</taxon>
        <taxon>Cuniculiplasmataceae</taxon>
        <taxon>Cuniculiplasma</taxon>
    </lineage>
</organism>
<dbReference type="EMBL" id="LT671858">
    <property type="protein sequence ID" value="SIM51087.1"/>
    <property type="molecule type" value="Genomic_DNA"/>
</dbReference>
<keyword evidence="12" id="KW-1185">Reference proteome</keyword>
<evidence type="ECO:0000313" key="10">
    <source>
        <dbReference type="EMBL" id="SIM51087.1"/>
    </source>
</evidence>
<dbReference type="GeneID" id="41587947"/>
<dbReference type="KEGG" id="cdiv:CPM_0643"/>
<gene>
    <name evidence="11" type="ORF">CPM_0643</name>
    <name evidence="10" type="ORF">CSP5_0665</name>
</gene>
<dbReference type="InterPro" id="IPR020578">
    <property type="entry name" value="Aminotrans_V_PyrdxlP_BS"/>
</dbReference>
<dbReference type="AlphaFoldDB" id="A0A1N5TS67"/>
<evidence type="ECO:0000256" key="2">
    <source>
        <dbReference type="ARBA" id="ARBA00010447"/>
    </source>
</evidence>
<proteinExistence type="inferred from homology"/>
<dbReference type="InterPro" id="IPR010970">
    <property type="entry name" value="Cys_dSase_SufS"/>
</dbReference>
<evidence type="ECO:0000313" key="11">
    <source>
        <dbReference type="EMBL" id="SJK84512.1"/>
    </source>
</evidence>
<dbReference type="RefSeq" id="WP_021789809.1">
    <property type="nucleotide sequence ID" value="NZ_LT671858.1"/>
</dbReference>
<dbReference type="NCBIfam" id="TIGR01979">
    <property type="entry name" value="sufS"/>
    <property type="match status" value="1"/>
</dbReference>
<dbReference type="PROSITE" id="PS00595">
    <property type="entry name" value="AA_TRANSFER_CLASS_5"/>
    <property type="match status" value="1"/>
</dbReference>